<dbReference type="RefSeq" id="WP_075800665.1">
    <property type="nucleotide sequence ID" value="NZ_CP015584.1"/>
</dbReference>
<evidence type="ECO:0000313" key="2">
    <source>
        <dbReference type="Proteomes" id="UP000185494"/>
    </source>
</evidence>
<dbReference type="KEGG" id="rgi:RGI145_21925"/>
<dbReference type="AlphaFoldDB" id="A0A1L7AML1"/>
<proteinExistence type="predicted"/>
<dbReference type="Proteomes" id="UP000185494">
    <property type="component" value="Chromosome 2"/>
</dbReference>
<organism evidence="1 2">
    <name type="scientific">Roseomonas gilardii</name>
    <dbReference type="NCBI Taxonomy" id="257708"/>
    <lineage>
        <taxon>Bacteria</taxon>
        <taxon>Pseudomonadati</taxon>
        <taxon>Pseudomonadota</taxon>
        <taxon>Alphaproteobacteria</taxon>
        <taxon>Acetobacterales</taxon>
        <taxon>Roseomonadaceae</taxon>
        <taxon>Roseomonas</taxon>
    </lineage>
</organism>
<name>A0A1L7AML1_9PROT</name>
<sequence>MTKLASGVAVAAARTSSSVSLLRRRSTAAEPLCRGDRRGQGGHFLQQSRDEGLIRLDLGLGIGQQEPGGVVEALGSAALQVVTTGIEQAAAARLLPGRDGAGPQPAPQRLAIGIEMPGDGAERGACGMQAGCLLEPGLPVDMGGRDPLPSRVGWHADYLTRRHQVRHLRPHRFAGPANRAVVALRAGMDGLAEVAEQVIAIRDLDGTGCTLARAIRTDAGPVAGDDRDARVDLQSRRLWPNSR</sequence>
<evidence type="ECO:0000313" key="1">
    <source>
        <dbReference type="EMBL" id="APT59954.1"/>
    </source>
</evidence>
<dbReference type="EMBL" id="CP015584">
    <property type="protein sequence ID" value="APT59954.1"/>
    <property type="molecule type" value="Genomic_DNA"/>
</dbReference>
<protein>
    <submittedName>
        <fullName evidence="1">Uncharacterized protein</fullName>
    </submittedName>
</protein>
<reference evidence="1 2" key="1">
    <citation type="submission" date="2016-05" db="EMBL/GenBank/DDBJ databases">
        <title>Complete Genome and Methylome Analysis of Psychrotrophic Bacterial Isolates from Antarctic Lake Untersee.</title>
        <authorList>
            <person name="Fomenkov A."/>
            <person name="Akimov V.N."/>
            <person name="Vasilyeva L.V."/>
            <person name="Andersen D."/>
            <person name="Vincze T."/>
            <person name="Roberts R.J."/>
        </authorList>
    </citation>
    <scope>NUCLEOTIDE SEQUENCE [LARGE SCALE GENOMIC DNA]</scope>
    <source>
        <strain evidence="1 2">U14-5</strain>
    </source>
</reference>
<dbReference type="STRING" id="257708.RGI145_21925"/>
<gene>
    <name evidence="1" type="ORF">RGI145_21925</name>
</gene>
<accession>A0A1L7AML1</accession>